<accession>A0A178M8D4</accession>
<dbReference type="Proteomes" id="UP000078287">
    <property type="component" value="Unassembled WGS sequence"/>
</dbReference>
<sequence>MGWLYETQLQPGPNIAESPILWTMVGNFLWEPRLLPVVSKTFNGLPSHIIVVSHLYPLQFAGEPIQYYWTYQWRSTLTPDFRSMRHLWHSGISTSSGNVLKAHVSAPGLAVSGSGEVFAALNEAPLWSEPQIGIWRFDTDAWVWDETVDSGNKWVEVRPAWTRWSQVPAAPGDATGRTTEPVLAFAGETMLVTYRDSNGLPLLAWTTTDAPDNWRLIRLDDQPTTGRIHIVVDAARHRYVAAWARQGATRTQNQIVIMHGLLADPVLHNAPTAITTPGPWFDPTLLVTPNGTVHLVADFVPVERGGIPQLLTLPARWDAPLTTPQQPLAPEWRQGRIFWEEGVTMPAGTLLNVRSRAGSASVAVTNPAAATLPDMLDPGPALLSLTQPDCGDLPIGGMEVTPPPAVAYRTAEIAVAATDPKQITVRLTDGTADRPLYLRLHVRALSDADNQTREMTCTTPFITSGTALEARCSLLDLGGMPAGTATLQIEAVLHDQFGQTATPLPQTTFAATRQVIWTETWTTVTVFISLIQR</sequence>
<protein>
    <submittedName>
        <fullName evidence="1">Uncharacterized protein</fullName>
    </submittedName>
</protein>
<dbReference type="EMBL" id="LWQS01000069">
    <property type="protein sequence ID" value="OAN44298.1"/>
    <property type="molecule type" value="Genomic_DNA"/>
</dbReference>
<keyword evidence="2" id="KW-1185">Reference proteome</keyword>
<evidence type="ECO:0000313" key="1">
    <source>
        <dbReference type="EMBL" id="OAN44298.1"/>
    </source>
</evidence>
<evidence type="ECO:0000313" key="2">
    <source>
        <dbReference type="Proteomes" id="UP000078287"/>
    </source>
</evidence>
<proteinExistence type="predicted"/>
<name>A0A178M8D4_9CHLR</name>
<reference evidence="1 2" key="1">
    <citation type="submission" date="2016-04" db="EMBL/GenBank/DDBJ databases">
        <title>Chloroflexus islandicus sp. nov., a thermophilic filamentous anoxygenic phototrophic bacterium from geyser Strokkur (Iceland).</title>
        <authorList>
            <person name="Gaisin V.A."/>
            <person name="Kalashnikov A.M."/>
            <person name="Sukhacheva M.V."/>
            <person name="Grouzdev D.S."/>
            <person name="Ivanov T.M."/>
            <person name="Kuznetsov B."/>
            <person name="Gorlenko V.M."/>
        </authorList>
    </citation>
    <scope>NUCLEOTIDE SEQUENCE [LARGE SCALE GENOMIC DNA]</scope>
    <source>
        <strain evidence="2">isl-2</strain>
    </source>
</reference>
<dbReference type="AlphaFoldDB" id="A0A178M8D4"/>
<organism evidence="1 2">
    <name type="scientific">Chloroflexus islandicus</name>
    <dbReference type="NCBI Taxonomy" id="1707952"/>
    <lineage>
        <taxon>Bacteria</taxon>
        <taxon>Bacillati</taxon>
        <taxon>Chloroflexota</taxon>
        <taxon>Chloroflexia</taxon>
        <taxon>Chloroflexales</taxon>
        <taxon>Chloroflexineae</taxon>
        <taxon>Chloroflexaceae</taxon>
        <taxon>Chloroflexus</taxon>
    </lineage>
</organism>
<gene>
    <name evidence="1" type="ORF">A6A03_17260</name>
</gene>
<comment type="caution">
    <text evidence="1">The sequence shown here is derived from an EMBL/GenBank/DDBJ whole genome shotgun (WGS) entry which is preliminary data.</text>
</comment>